<feature type="region of interest" description="Disordered" evidence="2">
    <location>
        <begin position="112"/>
        <end position="145"/>
    </location>
</feature>
<feature type="region of interest" description="Disordered" evidence="2">
    <location>
        <begin position="1"/>
        <end position="60"/>
    </location>
</feature>
<feature type="compositionally biased region" description="Low complexity" evidence="2">
    <location>
        <begin position="35"/>
        <end position="44"/>
    </location>
</feature>
<dbReference type="SUPFAM" id="SSF81606">
    <property type="entry name" value="PP2C-like"/>
    <property type="match status" value="1"/>
</dbReference>
<comment type="catalytic activity">
    <reaction evidence="1">
        <text>O-phospho-L-seryl-[protein] + H2O = L-seryl-[protein] + phosphate</text>
        <dbReference type="Rhea" id="RHEA:20629"/>
        <dbReference type="Rhea" id="RHEA-COMP:9863"/>
        <dbReference type="Rhea" id="RHEA-COMP:11604"/>
        <dbReference type="ChEBI" id="CHEBI:15377"/>
        <dbReference type="ChEBI" id="CHEBI:29999"/>
        <dbReference type="ChEBI" id="CHEBI:43474"/>
        <dbReference type="ChEBI" id="CHEBI:83421"/>
        <dbReference type="EC" id="3.1.3.16"/>
    </reaction>
</comment>
<gene>
    <name evidence="4" type="ORF">VKT23_009322</name>
</gene>
<organism evidence="4 5">
    <name type="scientific">Marasmiellus scandens</name>
    <dbReference type="NCBI Taxonomy" id="2682957"/>
    <lineage>
        <taxon>Eukaryota</taxon>
        <taxon>Fungi</taxon>
        <taxon>Dikarya</taxon>
        <taxon>Basidiomycota</taxon>
        <taxon>Agaricomycotina</taxon>
        <taxon>Agaricomycetes</taxon>
        <taxon>Agaricomycetidae</taxon>
        <taxon>Agaricales</taxon>
        <taxon>Marasmiineae</taxon>
        <taxon>Omphalotaceae</taxon>
        <taxon>Marasmiellus</taxon>
    </lineage>
</organism>
<evidence type="ECO:0000313" key="4">
    <source>
        <dbReference type="EMBL" id="KAK7460602.1"/>
    </source>
</evidence>
<evidence type="ECO:0000313" key="5">
    <source>
        <dbReference type="Proteomes" id="UP001498398"/>
    </source>
</evidence>
<dbReference type="SMART" id="SM00332">
    <property type="entry name" value="PP2Cc"/>
    <property type="match status" value="1"/>
</dbReference>
<keyword evidence="1" id="KW-0460">Magnesium</keyword>
<feature type="compositionally biased region" description="Polar residues" evidence="2">
    <location>
        <begin position="25"/>
        <end position="34"/>
    </location>
</feature>
<comment type="cofactor">
    <cofactor evidence="1">
        <name>Mg(2+)</name>
        <dbReference type="ChEBI" id="CHEBI:18420"/>
    </cofactor>
</comment>
<dbReference type="InterPro" id="IPR036457">
    <property type="entry name" value="PPM-type-like_dom_sf"/>
</dbReference>
<dbReference type="Gene3D" id="3.60.40.10">
    <property type="entry name" value="PPM-type phosphatase domain"/>
    <property type="match status" value="1"/>
</dbReference>
<name>A0ABR1JFW4_9AGAR</name>
<comment type="catalytic activity">
    <reaction evidence="1">
        <text>O-phospho-L-threonyl-[protein] + H2O = L-threonyl-[protein] + phosphate</text>
        <dbReference type="Rhea" id="RHEA:47004"/>
        <dbReference type="Rhea" id="RHEA-COMP:11060"/>
        <dbReference type="Rhea" id="RHEA-COMP:11605"/>
        <dbReference type="ChEBI" id="CHEBI:15377"/>
        <dbReference type="ChEBI" id="CHEBI:30013"/>
        <dbReference type="ChEBI" id="CHEBI:43474"/>
        <dbReference type="ChEBI" id="CHEBI:61977"/>
        <dbReference type="EC" id="3.1.3.16"/>
    </reaction>
</comment>
<dbReference type="Proteomes" id="UP001498398">
    <property type="component" value="Unassembled WGS sequence"/>
</dbReference>
<dbReference type="EC" id="3.1.3.16" evidence="1"/>
<evidence type="ECO:0000259" key="3">
    <source>
        <dbReference type="PROSITE" id="PS51746"/>
    </source>
</evidence>
<dbReference type="PROSITE" id="PS51746">
    <property type="entry name" value="PPM_2"/>
    <property type="match status" value="1"/>
</dbReference>
<evidence type="ECO:0000256" key="2">
    <source>
        <dbReference type="SAM" id="MobiDB-lite"/>
    </source>
</evidence>
<keyword evidence="1" id="KW-0904">Protein phosphatase</keyword>
<proteinExistence type="inferred from homology"/>
<accession>A0ABR1JFW4</accession>
<dbReference type="PANTHER" id="PTHR12320:SF84">
    <property type="entry name" value="PROTEIN PHOSPHATASE"/>
    <property type="match status" value="1"/>
</dbReference>
<sequence length="578" mass="62526">MSGSSVKSIQKRFYNALPRSPARPRSNSQSRSLYTPSLLPSFFDSPPPPTNSSRPTNAIPTKARILIEGRGQVENGQAYTSNSGTSAPLALATSYQSISPALASSYAFLPTPHSSTSASTAQTSSDGSAPGRKQKQRYQLDVGAYGIPKNTRLQRRSLHTAAAHDDAHLAVGVGEDAYFIRNNAMGVADGVGGWSKGKHAVRSSSSSTPSAVFAKHLMHYCSAEIESSQPSTPEPIPLFDNTPWKSSYELELEEQLEDSLEELEDGIDVLMILERAYQKTLDAHVVQVEDPKSTSKPGISCSAPPSLSIPPSLNPLSEPQKPVPLLAGSSTVLLAVLDHVPRPTNGETEQAHVRGLKPSASSNTEYDAVIKVAHVGDCMGMLVRGEQVVWRSEEMWWSFNTPVQLGPSSSATPSSSAHVFTLPVEADDILILASDGLSDNLWDEDILDEVVRFRRNYLKSSSSSPSENTDENQLPKSASERILWRRTLAGLLSEALCSRARRVSERRQNHVISVPIPVPAGQNSETQRLIQIEDEVPFARRAREQGRNFKGGKGDDISVIVAVISPAADLAMVNESQS</sequence>
<keyword evidence="5" id="KW-1185">Reference proteome</keyword>
<comment type="caution">
    <text evidence="4">The sequence shown here is derived from an EMBL/GenBank/DDBJ whole genome shotgun (WGS) entry which is preliminary data.</text>
</comment>
<keyword evidence="1" id="KW-0378">Hydrolase</keyword>
<keyword evidence="1" id="KW-0479">Metal-binding</keyword>
<dbReference type="InterPro" id="IPR001932">
    <property type="entry name" value="PPM-type_phosphatase-like_dom"/>
</dbReference>
<protein>
    <recommendedName>
        <fullName evidence="1">Protein phosphatase</fullName>
        <ecNumber evidence="1">3.1.3.16</ecNumber>
    </recommendedName>
</protein>
<reference evidence="4 5" key="1">
    <citation type="submission" date="2024-01" db="EMBL/GenBank/DDBJ databases">
        <title>A draft genome for the cacao thread blight pathogen Marasmiellus scandens.</title>
        <authorList>
            <person name="Baruah I.K."/>
            <person name="Leung J."/>
            <person name="Bukari Y."/>
            <person name="Amoako-Attah I."/>
            <person name="Meinhardt L.W."/>
            <person name="Bailey B.A."/>
            <person name="Cohen S.P."/>
        </authorList>
    </citation>
    <scope>NUCLEOTIDE SEQUENCE [LARGE SCALE GENOMIC DNA]</scope>
    <source>
        <strain evidence="4 5">GH-19</strain>
    </source>
</reference>
<dbReference type="InterPro" id="IPR039123">
    <property type="entry name" value="PPTC7"/>
</dbReference>
<keyword evidence="1" id="KW-0464">Manganese</keyword>
<evidence type="ECO:0000256" key="1">
    <source>
        <dbReference type="RuleBase" id="RU366020"/>
    </source>
</evidence>
<dbReference type="EMBL" id="JBANRG010000015">
    <property type="protein sequence ID" value="KAK7460602.1"/>
    <property type="molecule type" value="Genomic_DNA"/>
</dbReference>
<feature type="compositionally biased region" description="Low complexity" evidence="2">
    <location>
        <begin position="114"/>
        <end position="129"/>
    </location>
</feature>
<comment type="cofactor">
    <cofactor evidence="1">
        <name>Mn(2+)</name>
        <dbReference type="ChEBI" id="CHEBI:29035"/>
    </cofactor>
</comment>
<feature type="domain" description="PPM-type phosphatase" evidence="3">
    <location>
        <begin position="159"/>
        <end position="564"/>
    </location>
</feature>
<dbReference type="PANTHER" id="PTHR12320">
    <property type="entry name" value="PROTEIN PHOSPHATASE 2C"/>
    <property type="match status" value="1"/>
</dbReference>
<comment type="similarity">
    <text evidence="1">Belongs to the PP2C family.</text>
</comment>